<name>A0AAV7UL52_PLEWA</name>
<dbReference type="Proteomes" id="UP001066276">
    <property type="component" value="Chromosome 3_1"/>
</dbReference>
<accession>A0AAV7UL52</accession>
<sequence length="56" mass="6160">PQTCSLQGVVSALSFRKGGEMKPKACFFFFFFWHAGESHLRADPLAAPDLAVSKTE</sequence>
<organism evidence="1 2">
    <name type="scientific">Pleurodeles waltl</name>
    <name type="common">Iberian ribbed newt</name>
    <dbReference type="NCBI Taxonomy" id="8319"/>
    <lineage>
        <taxon>Eukaryota</taxon>
        <taxon>Metazoa</taxon>
        <taxon>Chordata</taxon>
        <taxon>Craniata</taxon>
        <taxon>Vertebrata</taxon>
        <taxon>Euteleostomi</taxon>
        <taxon>Amphibia</taxon>
        <taxon>Batrachia</taxon>
        <taxon>Caudata</taxon>
        <taxon>Salamandroidea</taxon>
        <taxon>Salamandridae</taxon>
        <taxon>Pleurodelinae</taxon>
        <taxon>Pleurodeles</taxon>
    </lineage>
</organism>
<comment type="caution">
    <text evidence="1">The sequence shown here is derived from an EMBL/GenBank/DDBJ whole genome shotgun (WGS) entry which is preliminary data.</text>
</comment>
<evidence type="ECO:0000313" key="1">
    <source>
        <dbReference type="EMBL" id="KAJ1189351.1"/>
    </source>
</evidence>
<dbReference type="EMBL" id="JANPWB010000005">
    <property type="protein sequence ID" value="KAJ1189351.1"/>
    <property type="molecule type" value="Genomic_DNA"/>
</dbReference>
<keyword evidence="2" id="KW-1185">Reference proteome</keyword>
<dbReference type="AlphaFoldDB" id="A0AAV7UL52"/>
<protein>
    <submittedName>
        <fullName evidence="1">Uncharacterized protein</fullName>
    </submittedName>
</protein>
<feature type="non-terminal residue" evidence="1">
    <location>
        <position position="56"/>
    </location>
</feature>
<gene>
    <name evidence="1" type="ORF">NDU88_006099</name>
</gene>
<reference evidence="1" key="1">
    <citation type="journal article" date="2022" name="bioRxiv">
        <title>Sequencing and chromosome-scale assembly of the giantPleurodeles waltlgenome.</title>
        <authorList>
            <person name="Brown T."/>
            <person name="Elewa A."/>
            <person name="Iarovenko S."/>
            <person name="Subramanian E."/>
            <person name="Araus A.J."/>
            <person name="Petzold A."/>
            <person name="Susuki M."/>
            <person name="Suzuki K.-i.T."/>
            <person name="Hayashi T."/>
            <person name="Toyoda A."/>
            <person name="Oliveira C."/>
            <person name="Osipova E."/>
            <person name="Leigh N.D."/>
            <person name="Simon A."/>
            <person name="Yun M.H."/>
        </authorList>
    </citation>
    <scope>NUCLEOTIDE SEQUENCE</scope>
    <source>
        <strain evidence="1">20211129_DDA</strain>
        <tissue evidence="1">Liver</tissue>
    </source>
</reference>
<proteinExistence type="predicted"/>
<feature type="non-terminal residue" evidence="1">
    <location>
        <position position="1"/>
    </location>
</feature>
<evidence type="ECO:0000313" key="2">
    <source>
        <dbReference type="Proteomes" id="UP001066276"/>
    </source>
</evidence>